<sequence length="181" mass="20353">MTELPSEQDIREVLLEMAHSEDRTGWGDVKLQLFSLPEDLLLPVLREGVQDVDPMVRCQAGTLLMDLQGGRHVEFYQSLFRDPEDWVRWNITGKASTLQEVNLDHGIRERLLTDEEVSVQVVATCYLNEVVGPSSIPFLLWLITHPTEPDLLGHTRNSAAEGSLTSLLLWHASGLDAEVLI</sequence>
<dbReference type="SUPFAM" id="SSF48371">
    <property type="entry name" value="ARM repeat"/>
    <property type="match status" value="1"/>
</dbReference>
<protein>
    <recommendedName>
        <fullName evidence="3">HEAT repeat domain-containing protein</fullName>
    </recommendedName>
</protein>
<dbReference type="InterPro" id="IPR016024">
    <property type="entry name" value="ARM-type_fold"/>
</dbReference>
<accession>A0ABQ2DM06</accession>
<dbReference type="EMBL" id="BMOD01000051">
    <property type="protein sequence ID" value="GGJ59375.1"/>
    <property type="molecule type" value="Genomic_DNA"/>
</dbReference>
<keyword evidence="2" id="KW-1185">Reference proteome</keyword>
<dbReference type="Gene3D" id="1.25.10.10">
    <property type="entry name" value="Leucine-rich Repeat Variant"/>
    <property type="match status" value="1"/>
</dbReference>
<reference evidence="2" key="1">
    <citation type="journal article" date="2019" name="Int. J. Syst. Evol. Microbiol.">
        <title>The Global Catalogue of Microorganisms (GCM) 10K type strain sequencing project: providing services to taxonomists for standard genome sequencing and annotation.</title>
        <authorList>
            <consortium name="The Broad Institute Genomics Platform"/>
            <consortium name="The Broad Institute Genome Sequencing Center for Infectious Disease"/>
            <person name="Wu L."/>
            <person name="Ma J."/>
        </authorList>
    </citation>
    <scope>NUCLEOTIDE SEQUENCE [LARGE SCALE GENOMIC DNA]</scope>
    <source>
        <strain evidence="2">JCM 14370</strain>
    </source>
</reference>
<proteinExistence type="predicted"/>
<organism evidence="1 2">
    <name type="scientific">Deinococcus roseus</name>
    <dbReference type="NCBI Taxonomy" id="392414"/>
    <lineage>
        <taxon>Bacteria</taxon>
        <taxon>Thermotogati</taxon>
        <taxon>Deinococcota</taxon>
        <taxon>Deinococci</taxon>
        <taxon>Deinococcales</taxon>
        <taxon>Deinococcaceae</taxon>
        <taxon>Deinococcus</taxon>
    </lineage>
</organism>
<dbReference type="InterPro" id="IPR011989">
    <property type="entry name" value="ARM-like"/>
</dbReference>
<gene>
    <name evidence="1" type="ORF">GCM10008938_51900</name>
</gene>
<dbReference type="Proteomes" id="UP000632222">
    <property type="component" value="Unassembled WGS sequence"/>
</dbReference>
<evidence type="ECO:0000313" key="1">
    <source>
        <dbReference type="EMBL" id="GGJ59375.1"/>
    </source>
</evidence>
<comment type="caution">
    <text evidence="1">The sequence shown here is derived from an EMBL/GenBank/DDBJ whole genome shotgun (WGS) entry which is preliminary data.</text>
</comment>
<dbReference type="RefSeq" id="WP_189009393.1">
    <property type="nucleotide sequence ID" value="NZ_BMOD01000051.1"/>
</dbReference>
<name>A0ABQ2DM06_9DEIO</name>
<evidence type="ECO:0000313" key="2">
    <source>
        <dbReference type="Proteomes" id="UP000632222"/>
    </source>
</evidence>
<evidence type="ECO:0008006" key="3">
    <source>
        <dbReference type="Google" id="ProtNLM"/>
    </source>
</evidence>